<keyword evidence="4" id="KW-1185">Reference proteome</keyword>
<dbReference type="RefSeq" id="WP_207674342.1">
    <property type="nucleotide sequence ID" value="NZ_JAFREM010000023.1"/>
</dbReference>
<proteinExistence type="predicted"/>
<dbReference type="InterPro" id="IPR009061">
    <property type="entry name" value="DNA-bd_dom_put_sf"/>
</dbReference>
<name>A0ABS3LCM4_9ENTE</name>
<dbReference type="Proteomes" id="UP000664601">
    <property type="component" value="Unassembled WGS sequence"/>
</dbReference>
<reference evidence="3 4" key="1">
    <citation type="submission" date="2021-03" db="EMBL/GenBank/DDBJ databases">
        <title>Enterococcal diversity collection.</title>
        <authorList>
            <person name="Gilmore M.S."/>
            <person name="Schwartzman J."/>
            <person name="Van Tyne D."/>
            <person name="Martin M."/>
            <person name="Earl A.M."/>
            <person name="Manson A.L."/>
            <person name="Straub T."/>
            <person name="Salamzade R."/>
            <person name="Saavedra J."/>
            <person name="Lebreton F."/>
            <person name="Prichula J."/>
            <person name="Schaufler K."/>
            <person name="Gaca A."/>
            <person name="Sgardioli B."/>
            <person name="Wagenaar J."/>
            <person name="Strong T."/>
        </authorList>
    </citation>
    <scope>NUCLEOTIDE SEQUENCE [LARGE SCALE GENOMIC DNA]</scope>
    <source>
        <strain evidence="3 4">669A</strain>
    </source>
</reference>
<dbReference type="PRINTS" id="PR00040">
    <property type="entry name" value="HTHMERR"/>
</dbReference>
<evidence type="ECO:0000256" key="1">
    <source>
        <dbReference type="ARBA" id="ARBA00023125"/>
    </source>
</evidence>
<protein>
    <submittedName>
        <fullName evidence="3">MerR family transcriptional regulator</fullName>
    </submittedName>
</protein>
<feature type="domain" description="HTH merR-type" evidence="2">
    <location>
        <begin position="4"/>
        <end position="72"/>
    </location>
</feature>
<keyword evidence="1" id="KW-0238">DNA-binding</keyword>
<dbReference type="PANTHER" id="PTHR30204:SF98">
    <property type="entry name" value="HTH-TYPE TRANSCRIPTIONAL REGULATOR ADHR"/>
    <property type="match status" value="1"/>
</dbReference>
<sequence>MNLTYKISEVSKLTDLSIPTLRYYEELGLLHPRRTANNYRVFTEEDLAWIQFIQRAKKTGMPLAKIIEYSKLREKGAETILQRIAILEEQEQLLELEKKNLQ</sequence>
<dbReference type="PROSITE" id="PS00552">
    <property type="entry name" value="HTH_MERR_1"/>
    <property type="match status" value="1"/>
</dbReference>
<dbReference type="SUPFAM" id="SSF46955">
    <property type="entry name" value="Putative DNA-binding domain"/>
    <property type="match status" value="1"/>
</dbReference>
<dbReference type="PANTHER" id="PTHR30204">
    <property type="entry name" value="REDOX-CYCLING DRUG-SENSING TRANSCRIPTIONAL ACTIVATOR SOXR"/>
    <property type="match status" value="1"/>
</dbReference>
<dbReference type="CDD" id="cd01109">
    <property type="entry name" value="HTH_YyaN"/>
    <property type="match status" value="1"/>
</dbReference>
<evidence type="ECO:0000313" key="4">
    <source>
        <dbReference type="Proteomes" id="UP000664601"/>
    </source>
</evidence>
<accession>A0ABS3LCM4</accession>
<comment type="caution">
    <text evidence="3">The sequence shown here is derived from an EMBL/GenBank/DDBJ whole genome shotgun (WGS) entry which is preliminary data.</text>
</comment>
<dbReference type="SMART" id="SM00422">
    <property type="entry name" value="HTH_MERR"/>
    <property type="match status" value="1"/>
</dbReference>
<evidence type="ECO:0000313" key="3">
    <source>
        <dbReference type="EMBL" id="MBO1307379.1"/>
    </source>
</evidence>
<dbReference type="PROSITE" id="PS50937">
    <property type="entry name" value="HTH_MERR_2"/>
    <property type="match status" value="1"/>
</dbReference>
<dbReference type="Pfam" id="PF13411">
    <property type="entry name" value="MerR_1"/>
    <property type="match status" value="1"/>
</dbReference>
<dbReference type="InterPro" id="IPR000551">
    <property type="entry name" value="MerR-type_HTH_dom"/>
</dbReference>
<dbReference type="EMBL" id="JAFREM010000023">
    <property type="protein sequence ID" value="MBO1307379.1"/>
    <property type="molecule type" value="Genomic_DNA"/>
</dbReference>
<dbReference type="InterPro" id="IPR047057">
    <property type="entry name" value="MerR_fam"/>
</dbReference>
<organism evidence="3 4">
    <name type="scientific">Candidatus Enterococcus moelleringii</name>
    <dbReference type="NCBI Taxonomy" id="2815325"/>
    <lineage>
        <taxon>Bacteria</taxon>
        <taxon>Bacillati</taxon>
        <taxon>Bacillota</taxon>
        <taxon>Bacilli</taxon>
        <taxon>Lactobacillales</taxon>
        <taxon>Enterococcaceae</taxon>
        <taxon>Enterococcus</taxon>
    </lineage>
</organism>
<gene>
    <name evidence="3" type="ORF">JZO70_14475</name>
</gene>
<dbReference type="Gene3D" id="1.10.1660.10">
    <property type="match status" value="1"/>
</dbReference>
<evidence type="ECO:0000259" key="2">
    <source>
        <dbReference type="PROSITE" id="PS50937"/>
    </source>
</evidence>